<evidence type="ECO:0000313" key="2">
    <source>
        <dbReference type="EMBL" id="GIX76704.1"/>
    </source>
</evidence>
<proteinExistence type="predicted"/>
<evidence type="ECO:0000313" key="3">
    <source>
        <dbReference type="Proteomes" id="UP001054945"/>
    </source>
</evidence>
<reference evidence="2 3" key="1">
    <citation type="submission" date="2021-06" db="EMBL/GenBank/DDBJ databases">
        <title>Caerostris extrusa draft genome.</title>
        <authorList>
            <person name="Kono N."/>
            <person name="Arakawa K."/>
        </authorList>
    </citation>
    <scope>NUCLEOTIDE SEQUENCE [LARGE SCALE GENOMIC DNA]</scope>
</reference>
<name>A0AAV4MW92_CAEEX</name>
<organism evidence="2 3">
    <name type="scientific">Caerostris extrusa</name>
    <name type="common">Bark spider</name>
    <name type="synonym">Caerostris bankana</name>
    <dbReference type="NCBI Taxonomy" id="172846"/>
    <lineage>
        <taxon>Eukaryota</taxon>
        <taxon>Metazoa</taxon>
        <taxon>Ecdysozoa</taxon>
        <taxon>Arthropoda</taxon>
        <taxon>Chelicerata</taxon>
        <taxon>Arachnida</taxon>
        <taxon>Araneae</taxon>
        <taxon>Araneomorphae</taxon>
        <taxon>Entelegynae</taxon>
        <taxon>Araneoidea</taxon>
        <taxon>Araneidae</taxon>
        <taxon>Caerostris</taxon>
    </lineage>
</organism>
<sequence>MLSSSDDIRSPSVLSLSPIQIWLWLYFAQRTRHGVPAPLQDRRRGRPDGTEGRRRPRVQAQGQGSPRPPQPHGGESVGFRYTSYAFIPLTKTAARHLKYPIYFMAQFDLEQ</sequence>
<feature type="compositionally biased region" description="Basic and acidic residues" evidence="1">
    <location>
        <begin position="40"/>
        <end position="53"/>
    </location>
</feature>
<dbReference type="Proteomes" id="UP001054945">
    <property type="component" value="Unassembled WGS sequence"/>
</dbReference>
<feature type="region of interest" description="Disordered" evidence="1">
    <location>
        <begin position="35"/>
        <end position="76"/>
    </location>
</feature>
<protein>
    <submittedName>
        <fullName evidence="2">Uncharacterized protein</fullName>
    </submittedName>
</protein>
<dbReference type="AlphaFoldDB" id="A0AAV4MW92"/>
<accession>A0AAV4MW92</accession>
<gene>
    <name evidence="2" type="ORF">CEXT_657241</name>
</gene>
<dbReference type="EMBL" id="BPLR01002689">
    <property type="protein sequence ID" value="GIX76704.1"/>
    <property type="molecule type" value="Genomic_DNA"/>
</dbReference>
<comment type="caution">
    <text evidence="2">The sequence shown here is derived from an EMBL/GenBank/DDBJ whole genome shotgun (WGS) entry which is preliminary data.</text>
</comment>
<evidence type="ECO:0000256" key="1">
    <source>
        <dbReference type="SAM" id="MobiDB-lite"/>
    </source>
</evidence>
<keyword evidence="3" id="KW-1185">Reference proteome</keyword>